<feature type="domain" description="Trimeric autotransporter adhesin YadA-like head" evidence="3">
    <location>
        <begin position="619"/>
        <end position="637"/>
    </location>
</feature>
<feature type="domain" description="Trimeric autotransporter adhesin YadA-like head" evidence="3">
    <location>
        <begin position="99"/>
        <end position="123"/>
    </location>
</feature>
<feature type="domain" description="Trimeric autotransporter adhesin YadA-like head" evidence="3">
    <location>
        <begin position="162"/>
        <end position="184"/>
    </location>
</feature>
<feature type="domain" description="Trimeric autotransporter adhesin YadA-like head" evidence="3">
    <location>
        <begin position="586"/>
        <end position="612"/>
    </location>
</feature>
<gene>
    <name evidence="5" type="ORF">EUU23_09720</name>
</gene>
<dbReference type="Gene3D" id="2.150.10.10">
    <property type="entry name" value="Serralysin-like metalloprotease, C-terminal"/>
    <property type="match status" value="8"/>
</dbReference>
<evidence type="ECO:0000256" key="1">
    <source>
        <dbReference type="ARBA" id="ARBA00022448"/>
    </source>
</evidence>
<evidence type="ECO:0008006" key="7">
    <source>
        <dbReference type="Google" id="ProtNLM"/>
    </source>
</evidence>
<evidence type="ECO:0000259" key="4">
    <source>
        <dbReference type="Pfam" id="PF05662"/>
    </source>
</evidence>
<feature type="domain" description="Trimeric autotransporter adhesin YadA-like head" evidence="3">
    <location>
        <begin position="343"/>
        <end position="367"/>
    </location>
</feature>
<dbReference type="Pfam" id="PF05658">
    <property type="entry name" value="YadA_head"/>
    <property type="match status" value="11"/>
</dbReference>
<keyword evidence="2" id="KW-0653">Protein transport</keyword>
<dbReference type="SUPFAM" id="SSF101967">
    <property type="entry name" value="Adhesin YadA, collagen-binding domain"/>
    <property type="match status" value="6"/>
</dbReference>
<feature type="domain" description="Trimeric autotransporter adhesin YadA-like stalk" evidence="4">
    <location>
        <begin position="195"/>
        <end position="225"/>
    </location>
</feature>
<feature type="domain" description="Trimeric autotransporter adhesin YadA-like head" evidence="3">
    <location>
        <begin position="488"/>
        <end position="513"/>
    </location>
</feature>
<feature type="domain" description="Trimeric autotransporter adhesin YadA-like stalk" evidence="4">
    <location>
        <begin position="523"/>
        <end position="554"/>
    </location>
</feature>
<feature type="domain" description="Trimeric autotransporter adhesin YadA-like stalk" evidence="4">
    <location>
        <begin position="36"/>
        <end position="66"/>
    </location>
</feature>
<keyword evidence="6" id="KW-1185">Reference proteome</keyword>
<dbReference type="GO" id="GO:0019867">
    <property type="term" value="C:outer membrane"/>
    <property type="evidence" value="ECO:0007669"/>
    <property type="project" value="InterPro"/>
</dbReference>
<proteinExistence type="predicted"/>
<dbReference type="GO" id="GO:0015031">
    <property type="term" value="P:protein transport"/>
    <property type="evidence" value="ECO:0007669"/>
    <property type="project" value="UniProtKB-KW"/>
</dbReference>
<name>A0A6I4M163_9SPHN</name>
<dbReference type="AlphaFoldDB" id="A0A6I4M163"/>
<evidence type="ECO:0000313" key="5">
    <source>
        <dbReference type="EMBL" id="MVZ97984.1"/>
    </source>
</evidence>
<dbReference type="InterPro" id="IPR045584">
    <property type="entry name" value="Pilin-like"/>
</dbReference>
<feature type="domain" description="Trimeric autotransporter adhesin YadA-like head" evidence="3">
    <location>
        <begin position="765"/>
        <end position="791"/>
    </location>
</feature>
<feature type="domain" description="Trimeric autotransporter adhesin YadA-like head" evidence="3">
    <location>
        <begin position="710"/>
        <end position="736"/>
    </location>
</feature>
<feature type="domain" description="Trimeric autotransporter adhesin YadA-like head" evidence="3">
    <location>
        <begin position="642"/>
        <end position="668"/>
    </location>
</feature>
<dbReference type="InterPro" id="IPR008640">
    <property type="entry name" value="Adhesin_Head_dom"/>
</dbReference>
<accession>A0A6I4M163</accession>
<sequence length="968" mass="92799">MAIGNGSEAVDALTVSFGRKADLSDPLNPIDAITRRLTNITAGIDANDAANVGQLNVAINNAVFNGVNPFVGISTLVSQDSATFGEDSIAIGAGTNVVGISSVGIGTFATANGEQSAAFGFGAFAGSNESVAIGGDASVGSANLRGIAIGIRSFVFGLGVNDSVAIGSDSLADAADTVSFGAGANTLGIAEKTRRLVNIKAGTADNDAVNLGQVNTLISQAALGGGGVPDKFVKVSAGGTVGGVIFTPVDAVASGTRSVAIGGNAKASADNSVALGEGSDAVAANTVSVGGKNLKRKITNVDQGLVAAGSSDAVTGAQLFAATVQNAFIGVDTSNFGTAALVGTDAVALGGNTNAAGLRSVAIGSGSVTASGDADIVSFGSSTIKRRLINLKDGSLDTDATTLGQVKLLIGEAKLGGGASGGVVVPASLFVAVKEVAGAAPANAAVAGTVALGGASNATLAGAVAIGEGSNALATNATALGAGAKVEANANNSVALGSGSIATAANTVSIGSGVTGDAFATRRLVNVTAGTDATDAVNVGQLNLVKDDVALIKGDITLLKNAASAGGAGGGFLAVNVDAAAVASAATGIGSIAAGSKAVASGNDSVAIGTGAIAKNGAAVSIGLGNTASGNGAVAIGDPNTATGQGAVALGFTNTATGLAAVALGSESNALGVSAVAIGDGARAALDKKTAGSLEAFADSNIAIGRKAQATAQTTIAIGNGAVANDEDATVIGDKSQAGFHATAVGGEVIASAAGAQAFGWQTNATGVRSTAVGFRANALAEGAMAIGANATVRASDTNSTAIGIGATTSRADQLVLGRAAGVAQNGTPFKGTSVTIADIAASTAAQVGPTDVMTVDATGTVGRDASIRPAIASLQAGQQELFDLANLNRREARRGIAAASALVSAPMPSEPGKTSVVAGTAFYRGEGAFSVSFNHRLNLEAPVSFGGGIAHSGGKDTVVRAHVATEF</sequence>
<feature type="domain" description="Trimeric autotransporter adhesin YadA-like head" evidence="3">
    <location>
        <begin position="462"/>
        <end position="484"/>
    </location>
</feature>
<comment type="caution">
    <text evidence="5">The sequence shown here is derived from an EMBL/GenBank/DDBJ whole genome shotgun (WGS) entry which is preliminary data.</text>
</comment>
<evidence type="ECO:0000313" key="6">
    <source>
        <dbReference type="Proteomes" id="UP000471147"/>
    </source>
</evidence>
<feature type="domain" description="Trimeric autotransporter adhesin YadA-like stalk" evidence="4">
    <location>
        <begin position="297"/>
        <end position="338"/>
    </location>
</feature>
<feature type="domain" description="Trimeric autotransporter adhesin YadA-like stalk" evidence="4">
    <location>
        <begin position="387"/>
        <end position="424"/>
    </location>
</feature>
<evidence type="ECO:0000256" key="2">
    <source>
        <dbReference type="ARBA" id="ARBA00022927"/>
    </source>
</evidence>
<keyword evidence="1" id="KW-0813">Transport</keyword>
<dbReference type="InterPro" id="IPR008635">
    <property type="entry name" value="Coiled_stalk_dom"/>
</dbReference>
<dbReference type="Gene3D" id="3.30.1300.30">
    <property type="entry name" value="GSPII I/J protein-like"/>
    <property type="match status" value="1"/>
</dbReference>
<dbReference type="CDD" id="cd12820">
    <property type="entry name" value="LbR_YadA-like"/>
    <property type="match status" value="2"/>
</dbReference>
<dbReference type="EMBL" id="SDWJ01000002">
    <property type="protein sequence ID" value="MVZ97984.1"/>
    <property type="molecule type" value="Genomic_DNA"/>
</dbReference>
<feature type="domain" description="Trimeric autotransporter adhesin YadA-like head" evidence="3">
    <location>
        <begin position="253"/>
        <end position="276"/>
    </location>
</feature>
<evidence type="ECO:0000259" key="3">
    <source>
        <dbReference type="Pfam" id="PF05658"/>
    </source>
</evidence>
<dbReference type="Proteomes" id="UP000471147">
    <property type="component" value="Unassembled WGS sequence"/>
</dbReference>
<reference evidence="5 6" key="1">
    <citation type="submission" date="2019-01" db="EMBL/GenBank/DDBJ databases">
        <title>Sphingorhabdus lacus sp.nov., isolated from an oligotrophic freshwater lake.</title>
        <authorList>
            <person name="Park M."/>
        </authorList>
    </citation>
    <scope>NUCLEOTIDE SEQUENCE [LARGE SCALE GENOMIC DNA]</scope>
    <source>
        <strain evidence="5 6">IMCC26285</strain>
    </source>
</reference>
<organism evidence="5 6">
    <name type="scientific">Sphingorhabdus profundilacus</name>
    <dbReference type="NCBI Taxonomy" id="2509718"/>
    <lineage>
        <taxon>Bacteria</taxon>
        <taxon>Pseudomonadati</taxon>
        <taxon>Pseudomonadota</taxon>
        <taxon>Alphaproteobacteria</taxon>
        <taxon>Sphingomonadales</taxon>
        <taxon>Sphingomonadaceae</taxon>
        <taxon>Sphingorhabdus</taxon>
    </lineage>
</organism>
<dbReference type="SUPFAM" id="SSF54523">
    <property type="entry name" value="Pili subunits"/>
    <property type="match status" value="1"/>
</dbReference>
<dbReference type="Pfam" id="PF05662">
    <property type="entry name" value="YadA_stalk"/>
    <property type="match status" value="5"/>
</dbReference>
<protein>
    <recommendedName>
        <fullName evidence="7">Trimeric autotransporter adhesin YadA-like head domain-containing protein</fullName>
    </recommendedName>
</protein>
<dbReference type="InterPro" id="IPR011049">
    <property type="entry name" value="Serralysin-like_metalloprot_C"/>
</dbReference>